<dbReference type="InterPro" id="IPR027383">
    <property type="entry name" value="Znf_put"/>
</dbReference>
<feature type="domain" description="Putative zinc-finger" evidence="3">
    <location>
        <begin position="6"/>
        <end position="35"/>
    </location>
</feature>
<dbReference type="Gene3D" id="1.25.40.10">
    <property type="entry name" value="Tetratricopeptide repeat domain"/>
    <property type="match status" value="1"/>
</dbReference>
<name>A0ABU5H6Z7_9BACT</name>
<gene>
    <name evidence="4" type="ORF">SYV04_20910</name>
</gene>
<keyword evidence="2" id="KW-1133">Transmembrane helix</keyword>
<dbReference type="Proteomes" id="UP001291309">
    <property type="component" value="Unassembled WGS sequence"/>
</dbReference>
<keyword evidence="2" id="KW-0812">Transmembrane</keyword>
<feature type="transmembrane region" description="Helical" evidence="2">
    <location>
        <begin position="101"/>
        <end position="120"/>
    </location>
</feature>
<reference evidence="4 5" key="1">
    <citation type="submission" date="2023-12" db="EMBL/GenBank/DDBJ databases">
        <title>the genome sequence of Hyalangium sp. s54d21.</title>
        <authorList>
            <person name="Zhang X."/>
        </authorList>
    </citation>
    <scope>NUCLEOTIDE SEQUENCE [LARGE SCALE GENOMIC DNA]</scope>
    <source>
        <strain evidence="5">s54d21</strain>
    </source>
</reference>
<keyword evidence="2" id="KW-0472">Membrane</keyword>
<dbReference type="Pfam" id="PF14559">
    <property type="entry name" value="TPR_19"/>
    <property type="match status" value="1"/>
</dbReference>
<sequence length="288" mass="31539">MNTLCEKLNPFLDGELAEPEADHVRGHLARCGTCAARFEDAVQLEMLAAEAFHEDGRCADTEGQAARPRPDAVTVPTGVRSPQRARRAPPPRAHHAARRNVAWGGAAVAALAALLYVSVFNVEPSAQLWLAEAPTRSIEARLSYDRVDVHRPYVAMRGGPSEVEPLPLQELARLDEKKDAIAIATAFLVHGDVAQARGYLETAPASPDRDNDLAVVAMQEGRLQEAMALLEHALRTDPQHIQALWNRALVLREQGQKERAAAAFEQLAARNEPGWSEEAGRIARELRK</sequence>
<dbReference type="SUPFAM" id="SSF48452">
    <property type="entry name" value="TPR-like"/>
    <property type="match status" value="1"/>
</dbReference>
<organism evidence="4 5">
    <name type="scientific">Hyalangium rubrum</name>
    <dbReference type="NCBI Taxonomy" id="3103134"/>
    <lineage>
        <taxon>Bacteria</taxon>
        <taxon>Pseudomonadati</taxon>
        <taxon>Myxococcota</taxon>
        <taxon>Myxococcia</taxon>
        <taxon>Myxococcales</taxon>
        <taxon>Cystobacterineae</taxon>
        <taxon>Archangiaceae</taxon>
        <taxon>Hyalangium</taxon>
    </lineage>
</organism>
<dbReference type="Pfam" id="PF13490">
    <property type="entry name" value="zf-HC2"/>
    <property type="match status" value="1"/>
</dbReference>
<dbReference type="RefSeq" id="WP_321547619.1">
    <property type="nucleotide sequence ID" value="NZ_JAXIVS010000007.1"/>
</dbReference>
<dbReference type="EMBL" id="JAXIVS010000007">
    <property type="protein sequence ID" value="MDY7228892.1"/>
    <property type="molecule type" value="Genomic_DNA"/>
</dbReference>
<proteinExistence type="predicted"/>
<evidence type="ECO:0000313" key="4">
    <source>
        <dbReference type="EMBL" id="MDY7228892.1"/>
    </source>
</evidence>
<evidence type="ECO:0000313" key="5">
    <source>
        <dbReference type="Proteomes" id="UP001291309"/>
    </source>
</evidence>
<feature type="compositionally biased region" description="Basic residues" evidence="1">
    <location>
        <begin position="83"/>
        <end position="94"/>
    </location>
</feature>
<dbReference type="InterPro" id="IPR011990">
    <property type="entry name" value="TPR-like_helical_dom_sf"/>
</dbReference>
<feature type="region of interest" description="Disordered" evidence="1">
    <location>
        <begin position="60"/>
        <end position="94"/>
    </location>
</feature>
<accession>A0ABU5H6Z7</accession>
<protein>
    <submittedName>
        <fullName evidence="4">Tetratricopeptide repeat protein</fullName>
    </submittedName>
</protein>
<evidence type="ECO:0000259" key="3">
    <source>
        <dbReference type="Pfam" id="PF13490"/>
    </source>
</evidence>
<keyword evidence="5" id="KW-1185">Reference proteome</keyword>
<comment type="caution">
    <text evidence="4">The sequence shown here is derived from an EMBL/GenBank/DDBJ whole genome shotgun (WGS) entry which is preliminary data.</text>
</comment>
<evidence type="ECO:0000256" key="1">
    <source>
        <dbReference type="SAM" id="MobiDB-lite"/>
    </source>
</evidence>
<evidence type="ECO:0000256" key="2">
    <source>
        <dbReference type="SAM" id="Phobius"/>
    </source>
</evidence>